<dbReference type="EMBL" id="KI913116">
    <property type="protein sequence ID" value="ETV86991.1"/>
    <property type="molecule type" value="Genomic_DNA"/>
</dbReference>
<evidence type="ECO:0000313" key="1">
    <source>
        <dbReference type="EMBL" id="ETV86991.1"/>
    </source>
</evidence>
<proteinExistence type="predicted"/>
<dbReference type="RefSeq" id="XP_009823790.1">
    <property type="nucleotide sequence ID" value="XM_009825488.1"/>
</dbReference>
<accession>W4H5Y2</accession>
<reference evidence="1" key="1">
    <citation type="submission" date="2013-12" db="EMBL/GenBank/DDBJ databases">
        <title>The Genome Sequence of Aphanomyces astaci APO3.</title>
        <authorList>
            <consortium name="The Broad Institute Genomics Platform"/>
            <person name="Russ C."/>
            <person name="Tyler B."/>
            <person name="van West P."/>
            <person name="Dieguez-Uribeondo J."/>
            <person name="Young S.K."/>
            <person name="Zeng Q."/>
            <person name="Gargeya S."/>
            <person name="Fitzgerald M."/>
            <person name="Abouelleil A."/>
            <person name="Alvarado L."/>
            <person name="Chapman S.B."/>
            <person name="Gainer-Dewar J."/>
            <person name="Goldberg J."/>
            <person name="Griggs A."/>
            <person name="Gujja S."/>
            <person name="Hansen M."/>
            <person name="Howarth C."/>
            <person name="Imamovic A."/>
            <person name="Ireland A."/>
            <person name="Larimer J."/>
            <person name="McCowan C."/>
            <person name="Murphy C."/>
            <person name="Pearson M."/>
            <person name="Poon T.W."/>
            <person name="Priest M."/>
            <person name="Roberts A."/>
            <person name="Saif S."/>
            <person name="Shea T."/>
            <person name="Sykes S."/>
            <person name="Wortman J."/>
            <person name="Nusbaum C."/>
            <person name="Birren B."/>
        </authorList>
    </citation>
    <scope>NUCLEOTIDE SEQUENCE [LARGE SCALE GENOMIC DNA]</scope>
    <source>
        <strain evidence="1">APO3</strain>
    </source>
</reference>
<name>W4H5Y2_APHAT</name>
<dbReference type="VEuPathDB" id="FungiDB:H257_02008"/>
<dbReference type="AlphaFoldDB" id="W4H5Y2"/>
<organism evidence="1">
    <name type="scientific">Aphanomyces astaci</name>
    <name type="common">Crayfish plague agent</name>
    <dbReference type="NCBI Taxonomy" id="112090"/>
    <lineage>
        <taxon>Eukaryota</taxon>
        <taxon>Sar</taxon>
        <taxon>Stramenopiles</taxon>
        <taxon>Oomycota</taxon>
        <taxon>Saprolegniomycetes</taxon>
        <taxon>Saprolegniales</taxon>
        <taxon>Verrucalvaceae</taxon>
        <taxon>Aphanomyces</taxon>
    </lineage>
</organism>
<protein>
    <submittedName>
        <fullName evidence="1">Uncharacterized protein</fullName>
    </submittedName>
</protein>
<dbReference type="GeneID" id="20804004"/>
<sequence length="106" mass="12122">MQVALRLLSTDATIELNDEQSRVGRRRSCSNSAGDGGTDAELADVAECFRAWRVRCGHHKHVLTWVMVATGDSVKLLTELQLPHTISPHTRQWCLRRRTWNVFRHT</sequence>
<gene>
    <name evidence="1" type="ORF">H257_02008</name>
</gene>